<accession>A0A3M0JYN6</accession>
<proteinExistence type="predicted"/>
<name>A0A3M0JYN6_HIRRU</name>
<dbReference type="AlphaFoldDB" id="A0A3M0JYN6"/>
<evidence type="ECO:0000313" key="2">
    <source>
        <dbReference type="Proteomes" id="UP000269221"/>
    </source>
</evidence>
<dbReference type="Proteomes" id="UP000269221">
    <property type="component" value="Unassembled WGS sequence"/>
</dbReference>
<protein>
    <submittedName>
        <fullName evidence="1">Uncharacterized protein</fullName>
    </submittedName>
</protein>
<comment type="caution">
    <text evidence="1">The sequence shown here is derived from an EMBL/GenBank/DDBJ whole genome shotgun (WGS) entry which is preliminary data.</text>
</comment>
<dbReference type="EMBL" id="QRBI01000121">
    <property type="protein sequence ID" value="RMC05868.1"/>
    <property type="molecule type" value="Genomic_DNA"/>
</dbReference>
<evidence type="ECO:0000313" key="1">
    <source>
        <dbReference type="EMBL" id="RMC05868.1"/>
    </source>
</evidence>
<gene>
    <name evidence="1" type="ORF">DUI87_17411</name>
</gene>
<organism evidence="1 2">
    <name type="scientific">Hirundo rustica rustica</name>
    <dbReference type="NCBI Taxonomy" id="333673"/>
    <lineage>
        <taxon>Eukaryota</taxon>
        <taxon>Metazoa</taxon>
        <taxon>Chordata</taxon>
        <taxon>Craniata</taxon>
        <taxon>Vertebrata</taxon>
        <taxon>Euteleostomi</taxon>
        <taxon>Archelosauria</taxon>
        <taxon>Archosauria</taxon>
        <taxon>Dinosauria</taxon>
        <taxon>Saurischia</taxon>
        <taxon>Theropoda</taxon>
        <taxon>Coelurosauria</taxon>
        <taxon>Aves</taxon>
        <taxon>Neognathae</taxon>
        <taxon>Neoaves</taxon>
        <taxon>Telluraves</taxon>
        <taxon>Australaves</taxon>
        <taxon>Passeriformes</taxon>
        <taxon>Sylvioidea</taxon>
        <taxon>Hirundinidae</taxon>
        <taxon>Hirundo</taxon>
    </lineage>
</organism>
<reference evidence="1 2" key="1">
    <citation type="submission" date="2018-07" db="EMBL/GenBank/DDBJ databases">
        <title>A high quality draft genome assembly of the barn swallow (H. rustica rustica).</title>
        <authorList>
            <person name="Formenti G."/>
            <person name="Chiara M."/>
            <person name="Poveda L."/>
            <person name="Francoijs K.-J."/>
            <person name="Bonisoli-Alquati A."/>
            <person name="Canova L."/>
            <person name="Gianfranceschi L."/>
            <person name="Horner D.S."/>
            <person name="Saino N."/>
        </authorList>
    </citation>
    <scope>NUCLEOTIDE SEQUENCE [LARGE SCALE GENOMIC DNA]</scope>
    <source>
        <strain evidence="1">Chelidonia</strain>
        <tissue evidence="1">Blood</tissue>
    </source>
</reference>
<sequence>MAIAEVEQLLEEPVNRAWRGDADLSLVSFPEPPLDGLGKVYATCQFLRDSSWESNSIGHLARKMGSELEPLLGKYPGRIIDDNDETIAFIEKKYCPLRWAFFAPKCSGEVCLRMQDVDEEDEDARLREIL</sequence>
<keyword evidence="2" id="KW-1185">Reference proteome</keyword>